<gene>
    <name evidence="1" type="ORF">M9Y10_023131</name>
</gene>
<evidence type="ECO:0000313" key="1">
    <source>
        <dbReference type="EMBL" id="KAK8894694.1"/>
    </source>
</evidence>
<comment type="caution">
    <text evidence="1">The sequence shown here is derived from an EMBL/GenBank/DDBJ whole genome shotgun (WGS) entry which is preliminary data.</text>
</comment>
<keyword evidence="2" id="KW-1185">Reference proteome</keyword>
<sequence>MKALMRWKKSFIFLNFFQFLILLFFPFKQDILNKKFSEFLKEDTYPYTNKWYYNLLDDLNPRDSRCPLCNFTIRNRKSNSRRDDFLMTTLLSNYVGIQPLIRTARTTRTNARFIIFIDQTVQNSLNEIEKNLLNYCGINLINVGKIPKYYRYAYCFLRFYIYYDFFAFYHENINRIIFFDGMDSIFQGDPFYEDFTPDKLIFTLENRIVGKSKWAVYAYKNYFKKINQENNSLYLNFSVINCGLIIGGKRPIFAFLNIFKARFNRAELMYQLKNMNYVDQAVLHSMVLDGEFEKLGIKVYLYTIDDDYVSISFGCWGWKCKKRRRNNYSIGNFYSRKTYDYPLIVHQFNRYFQFSVSVFNACPPIDKNISLDFYIKDYPKE</sequence>
<organism evidence="1 2">
    <name type="scientific">Tritrichomonas musculus</name>
    <dbReference type="NCBI Taxonomy" id="1915356"/>
    <lineage>
        <taxon>Eukaryota</taxon>
        <taxon>Metamonada</taxon>
        <taxon>Parabasalia</taxon>
        <taxon>Tritrichomonadida</taxon>
        <taxon>Tritrichomonadidae</taxon>
        <taxon>Tritrichomonas</taxon>
    </lineage>
</organism>
<dbReference type="EMBL" id="JAPFFF010000003">
    <property type="protein sequence ID" value="KAK8894694.1"/>
    <property type="molecule type" value="Genomic_DNA"/>
</dbReference>
<reference evidence="1 2" key="1">
    <citation type="submission" date="2024-04" db="EMBL/GenBank/DDBJ databases">
        <title>Tritrichomonas musculus Genome.</title>
        <authorList>
            <person name="Alves-Ferreira E."/>
            <person name="Grigg M."/>
            <person name="Lorenzi H."/>
            <person name="Galac M."/>
        </authorList>
    </citation>
    <scope>NUCLEOTIDE SEQUENCE [LARGE SCALE GENOMIC DNA]</scope>
    <source>
        <strain evidence="1 2">EAF2021</strain>
    </source>
</reference>
<name>A0ABR2KU83_9EUKA</name>
<evidence type="ECO:0000313" key="2">
    <source>
        <dbReference type="Proteomes" id="UP001470230"/>
    </source>
</evidence>
<proteinExistence type="predicted"/>
<dbReference type="Proteomes" id="UP001470230">
    <property type="component" value="Unassembled WGS sequence"/>
</dbReference>
<accession>A0ABR2KU83</accession>
<protein>
    <submittedName>
        <fullName evidence="1">Uncharacterized protein</fullName>
    </submittedName>
</protein>